<proteinExistence type="predicted"/>
<sequence>MNSDLFKKLAFGIGLVCSGVLAFAAPWTLAYKAAAILAPILAGGGVISGGTAGAQPQNVITTTPPYQVR</sequence>
<protein>
    <submittedName>
        <fullName evidence="1">Uncharacterized protein</fullName>
    </submittedName>
</protein>
<accession>A0ABM7X6Y4</accession>
<keyword evidence="2" id="KW-1185">Reference proteome</keyword>
<dbReference type="Proteomes" id="UP001162734">
    <property type="component" value="Chromosome"/>
</dbReference>
<dbReference type="RefSeq" id="WP_248344403.1">
    <property type="nucleotide sequence ID" value="NZ_AP025592.1"/>
</dbReference>
<dbReference type="EMBL" id="AP025592">
    <property type="protein sequence ID" value="BDG07600.1"/>
    <property type="molecule type" value="Genomic_DNA"/>
</dbReference>
<name>A0ABM7X6Y4_9BACT</name>
<evidence type="ECO:0000313" key="1">
    <source>
        <dbReference type="EMBL" id="BDG07600.1"/>
    </source>
</evidence>
<evidence type="ECO:0000313" key="2">
    <source>
        <dbReference type="Proteomes" id="UP001162734"/>
    </source>
</evidence>
<organism evidence="1 2">
    <name type="scientific">Anaeromyxobacter paludicola</name>
    <dbReference type="NCBI Taxonomy" id="2918171"/>
    <lineage>
        <taxon>Bacteria</taxon>
        <taxon>Pseudomonadati</taxon>
        <taxon>Myxococcota</taxon>
        <taxon>Myxococcia</taxon>
        <taxon>Myxococcales</taxon>
        <taxon>Cystobacterineae</taxon>
        <taxon>Anaeromyxobacteraceae</taxon>
        <taxon>Anaeromyxobacter</taxon>
    </lineage>
</organism>
<reference evidence="2" key="1">
    <citation type="journal article" date="2022" name="Int. J. Syst. Evol. Microbiol.">
        <title>Anaeromyxobacter oryzae sp. nov., Anaeromyxobacter diazotrophicus sp. nov. and Anaeromyxobacter paludicola sp. nov., isolated from paddy soils.</title>
        <authorList>
            <person name="Itoh H."/>
            <person name="Xu Z."/>
            <person name="Mise K."/>
            <person name="Masuda Y."/>
            <person name="Ushijima N."/>
            <person name="Hayakawa C."/>
            <person name="Shiratori Y."/>
            <person name="Senoo K."/>
        </authorList>
    </citation>
    <scope>NUCLEOTIDE SEQUENCE [LARGE SCALE GENOMIC DNA]</scope>
    <source>
        <strain evidence="2">Red630</strain>
    </source>
</reference>
<gene>
    <name evidence="1" type="ORF">AMPC_07130</name>
</gene>